<gene>
    <name evidence="2" type="ORF">ASPNIDRAFT_41218</name>
</gene>
<evidence type="ECO:0000256" key="1">
    <source>
        <dbReference type="SAM" id="MobiDB-lite"/>
    </source>
</evidence>
<dbReference type="OrthoDB" id="4468425at2759"/>
<feature type="compositionally biased region" description="Low complexity" evidence="1">
    <location>
        <begin position="28"/>
        <end position="37"/>
    </location>
</feature>
<dbReference type="Proteomes" id="UP000009038">
    <property type="component" value="Unassembled WGS sequence"/>
</dbReference>
<reference evidence="2 3" key="1">
    <citation type="journal article" date="2011" name="Genome Res.">
        <title>Comparative genomics of citric-acid-producing Aspergillus niger ATCC 1015 versus enzyme-producing CBS 513.88.</title>
        <authorList>
            <person name="Andersen M.R."/>
            <person name="Salazar M.P."/>
            <person name="Schaap P.J."/>
            <person name="van de Vondervoort P.J."/>
            <person name="Culley D."/>
            <person name="Thykaer J."/>
            <person name="Frisvad J.C."/>
            <person name="Nielsen K.F."/>
            <person name="Albang R."/>
            <person name="Albermann K."/>
            <person name="Berka R.M."/>
            <person name="Braus G.H."/>
            <person name="Braus-Stromeyer S.A."/>
            <person name="Corrochano L.M."/>
            <person name="Dai Z."/>
            <person name="van Dijck P.W."/>
            <person name="Hofmann G."/>
            <person name="Lasure L.L."/>
            <person name="Magnuson J.K."/>
            <person name="Menke H."/>
            <person name="Meijer M."/>
            <person name="Meijer S.L."/>
            <person name="Nielsen J.B."/>
            <person name="Nielsen M.L."/>
            <person name="van Ooyen A.J."/>
            <person name="Pel H.J."/>
            <person name="Poulsen L."/>
            <person name="Samson R.A."/>
            <person name="Stam H."/>
            <person name="Tsang A."/>
            <person name="van den Brink J.M."/>
            <person name="Atkins A."/>
            <person name="Aerts A."/>
            <person name="Shapiro H."/>
            <person name="Pangilinan J."/>
            <person name="Salamov A."/>
            <person name="Lou Y."/>
            <person name="Lindquist E."/>
            <person name="Lucas S."/>
            <person name="Grimwood J."/>
            <person name="Grigoriev I.V."/>
            <person name="Kubicek C.P."/>
            <person name="Martinez D."/>
            <person name="van Peij N.N."/>
            <person name="Roubos J.A."/>
            <person name="Nielsen J."/>
            <person name="Baker S.E."/>
        </authorList>
    </citation>
    <scope>NUCLEOTIDE SEQUENCE [LARGE SCALE GENOMIC DNA]</scope>
    <source>
        <strain evidence="3">ATCC 1015 / CBS 113.46 / FGSC A1144 / LSHB Ac4 / NCTC 3858a / NRRL 328 / USDA 3528.7</strain>
    </source>
</reference>
<sequence length="404" mass="45919">MKNGVDRVTPLETDHIGSTLEQPVSVSISGIPSAPIPSHHHSVSNQAVPTPDSETQGSDLQNRNIQCNAPEHNIAPAQEDASFEEFLNLADDCQITAALEAAKEKVEPRYHRGLEIMSKYQAPGVSPASLPDMKKMTMIVQAVQAAVREDLPDFVSRYLKGWLKSGLWPISPDTVANDHSMQCSWDLADAEMYDDQMARPLMRRLVRVRLCYWHDEQMKSICTGASPRQPDQGYRLDTHAADLLLQKASWGWEDLSEKERQTIRDKFHERKRVGRRWCELVQYLGPGILVTCDARMDALMNRREFPPYGAHAIAYFVTNYFSNLTDVCRYFNPVVKTFLRRGKMGDSDLRNWLNGLDGDMLRAVIKKLNEEQPPQPESIQNNPRFAGIEYSDLTWFIREALASE</sequence>
<evidence type="ECO:0000313" key="2">
    <source>
        <dbReference type="EMBL" id="EHA21859.1"/>
    </source>
</evidence>
<dbReference type="EMBL" id="ACJE01000013">
    <property type="protein sequence ID" value="EHA21859.1"/>
    <property type="molecule type" value="Genomic_DNA"/>
</dbReference>
<feature type="region of interest" description="Disordered" evidence="1">
    <location>
        <begin position="28"/>
        <end position="60"/>
    </location>
</feature>
<dbReference type="VEuPathDB" id="FungiDB:ASPNIDRAFT2_1124063"/>
<feature type="compositionally biased region" description="Polar residues" evidence="1">
    <location>
        <begin position="45"/>
        <end position="60"/>
    </location>
</feature>
<dbReference type="AlphaFoldDB" id="G3Y5J4"/>
<accession>G3Y5J4</accession>
<evidence type="ECO:0000313" key="3">
    <source>
        <dbReference type="Proteomes" id="UP000009038"/>
    </source>
</evidence>
<protein>
    <submittedName>
        <fullName evidence="2">Uncharacterized protein</fullName>
    </submittedName>
</protein>
<dbReference type="HOGENOM" id="CLU_681481_0_0_1"/>
<organism evidence="2 3">
    <name type="scientific">Aspergillus niger (strain ATCC 1015 / CBS 113.46 / FGSC A1144 / LSHB Ac4 / NCTC 3858a / NRRL 328 / USDA 3528.7)</name>
    <dbReference type="NCBI Taxonomy" id="380704"/>
    <lineage>
        <taxon>Eukaryota</taxon>
        <taxon>Fungi</taxon>
        <taxon>Dikarya</taxon>
        <taxon>Ascomycota</taxon>
        <taxon>Pezizomycotina</taxon>
        <taxon>Eurotiomycetes</taxon>
        <taxon>Eurotiomycetidae</taxon>
        <taxon>Eurotiales</taxon>
        <taxon>Aspergillaceae</taxon>
        <taxon>Aspergillus</taxon>
        <taxon>Aspergillus subgen. Circumdati</taxon>
    </lineage>
</organism>
<name>G3Y5J4_ASPNA</name>
<comment type="caution">
    <text evidence="2">The sequence shown here is derived from an EMBL/GenBank/DDBJ whole genome shotgun (WGS) entry which is preliminary data.</text>
</comment>
<proteinExistence type="predicted"/>